<dbReference type="PRINTS" id="PR01402">
    <property type="entry name" value="MUTATORMUTX"/>
</dbReference>
<evidence type="ECO:0000256" key="3">
    <source>
        <dbReference type="ARBA" id="ARBA00022723"/>
    </source>
</evidence>
<keyword evidence="4" id="KW-0378">Hydrolase</keyword>
<dbReference type="GO" id="GO:0008413">
    <property type="term" value="F:8-oxo-7,8-dihydroguanosine triphosphate pyrophosphatase activity"/>
    <property type="evidence" value="ECO:0007669"/>
    <property type="project" value="InterPro"/>
</dbReference>
<dbReference type="STRING" id="1732.SAMN02910417_00293"/>
<dbReference type="GO" id="GO:0046872">
    <property type="term" value="F:metal ion binding"/>
    <property type="evidence" value="ECO:0007669"/>
    <property type="project" value="UniProtKB-KW"/>
</dbReference>
<dbReference type="PANTHER" id="PTHR43758">
    <property type="entry name" value="7,8-DIHYDRO-8-OXOGUANINE TRIPHOSPHATASE"/>
    <property type="match status" value="1"/>
</dbReference>
<gene>
    <name evidence="7" type="ORF">SAMN02910417_00293</name>
</gene>
<evidence type="ECO:0000256" key="5">
    <source>
        <dbReference type="ARBA" id="ARBA00022842"/>
    </source>
</evidence>
<keyword evidence="3" id="KW-0479">Metal-binding</keyword>
<evidence type="ECO:0000256" key="4">
    <source>
        <dbReference type="ARBA" id="ARBA00022801"/>
    </source>
</evidence>
<dbReference type="AlphaFoldDB" id="A0A1G6A615"/>
<reference evidence="7 8" key="1">
    <citation type="submission" date="2016-10" db="EMBL/GenBank/DDBJ databases">
        <authorList>
            <person name="de Groot N.N."/>
        </authorList>
    </citation>
    <scope>NUCLEOTIDE SEQUENCE [LARGE SCALE GENOMIC DNA]</scope>
    <source>
        <strain evidence="7 8">DSM 3217</strain>
    </source>
</reference>
<keyword evidence="5" id="KW-0460">Magnesium</keyword>
<evidence type="ECO:0000313" key="7">
    <source>
        <dbReference type="EMBL" id="SDB03750.1"/>
    </source>
</evidence>
<feature type="domain" description="Nudix hydrolase" evidence="6">
    <location>
        <begin position="1"/>
        <end position="128"/>
    </location>
</feature>
<evidence type="ECO:0000256" key="2">
    <source>
        <dbReference type="ARBA" id="ARBA00005582"/>
    </source>
</evidence>
<dbReference type="Proteomes" id="UP000199228">
    <property type="component" value="Unassembled WGS sequence"/>
</dbReference>
<dbReference type="PANTHER" id="PTHR43758:SF2">
    <property type="entry name" value="OXIDIZED PURINE NUCLEOSIDE TRIPHOSPHATE HYDROLASE"/>
    <property type="match status" value="1"/>
</dbReference>
<evidence type="ECO:0000256" key="1">
    <source>
        <dbReference type="ARBA" id="ARBA00001946"/>
    </source>
</evidence>
<dbReference type="Gene3D" id="3.90.79.10">
    <property type="entry name" value="Nucleoside Triphosphate Pyrophosphohydrolase"/>
    <property type="match status" value="1"/>
</dbReference>
<dbReference type="RefSeq" id="WP_090171432.1">
    <property type="nucleotide sequence ID" value="NZ_FMXR01000004.1"/>
</dbReference>
<accession>A0A1G6A615</accession>
<comment type="similarity">
    <text evidence="2">Belongs to the Nudix hydrolase family.</text>
</comment>
<name>A0A1G6A615_EUBOX</name>
<sequence>MRNTTLVYIEQEDCYLMLYRNKKEHDQSHGKWLGVGGKFEENESPVECMMREVLEETGLTVKKYRFRGLVTFVSDLYETEYMHLFTVSEYSGQLKECNEGELRWIPKSQIMDLNLWDGDREFFKLLFANEDFFTLKLTYQADKLIAVKHENCESILEGVNGTRDSI</sequence>
<dbReference type="PROSITE" id="PS00893">
    <property type="entry name" value="NUDIX_BOX"/>
    <property type="match status" value="1"/>
</dbReference>
<proteinExistence type="inferred from homology"/>
<dbReference type="EMBL" id="FMXR01000004">
    <property type="protein sequence ID" value="SDB03750.1"/>
    <property type="molecule type" value="Genomic_DNA"/>
</dbReference>
<dbReference type="GO" id="GO:0006281">
    <property type="term" value="P:DNA repair"/>
    <property type="evidence" value="ECO:0007669"/>
    <property type="project" value="InterPro"/>
</dbReference>
<dbReference type="InterPro" id="IPR000086">
    <property type="entry name" value="NUDIX_hydrolase_dom"/>
</dbReference>
<keyword evidence="8" id="KW-1185">Reference proteome</keyword>
<dbReference type="PROSITE" id="PS51462">
    <property type="entry name" value="NUDIX"/>
    <property type="match status" value="1"/>
</dbReference>
<evidence type="ECO:0000313" key="8">
    <source>
        <dbReference type="Proteomes" id="UP000199228"/>
    </source>
</evidence>
<dbReference type="OrthoDB" id="9804563at2"/>
<dbReference type="InterPro" id="IPR003562">
    <property type="entry name" value="Mutator_MutX_prot"/>
</dbReference>
<dbReference type="SUPFAM" id="SSF55811">
    <property type="entry name" value="Nudix"/>
    <property type="match status" value="1"/>
</dbReference>
<protein>
    <submittedName>
        <fullName evidence="7">8-oxo-dGTP diphosphatase</fullName>
    </submittedName>
</protein>
<dbReference type="CDD" id="cd18886">
    <property type="entry name" value="NUDIX_MutT_Nudt1"/>
    <property type="match status" value="1"/>
</dbReference>
<dbReference type="InterPro" id="IPR015797">
    <property type="entry name" value="NUDIX_hydrolase-like_dom_sf"/>
</dbReference>
<dbReference type="Pfam" id="PF00293">
    <property type="entry name" value="NUDIX"/>
    <property type="match status" value="1"/>
</dbReference>
<comment type="cofactor">
    <cofactor evidence="1">
        <name>Mg(2+)</name>
        <dbReference type="ChEBI" id="CHEBI:18420"/>
    </cofactor>
</comment>
<evidence type="ECO:0000259" key="6">
    <source>
        <dbReference type="PROSITE" id="PS51462"/>
    </source>
</evidence>
<dbReference type="InterPro" id="IPR020084">
    <property type="entry name" value="NUDIX_hydrolase_CS"/>
</dbReference>
<organism evidence="7 8">
    <name type="scientific">Eubacterium oxidoreducens</name>
    <dbReference type="NCBI Taxonomy" id="1732"/>
    <lineage>
        <taxon>Bacteria</taxon>
        <taxon>Bacillati</taxon>
        <taxon>Bacillota</taxon>
        <taxon>Clostridia</taxon>
        <taxon>Eubacteriales</taxon>
        <taxon>Eubacteriaceae</taxon>
        <taxon>Eubacterium</taxon>
    </lineage>
</organism>
<dbReference type="GO" id="GO:0005737">
    <property type="term" value="C:cytoplasm"/>
    <property type="evidence" value="ECO:0007669"/>
    <property type="project" value="TreeGrafter"/>
</dbReference>